<evidence type="ECO:0000313" key="1">
    <source>
        <dbReference type="EMBL" id="DAF52205.1"/>
    </source>
</evidence>
<reference evidence="1" key="1">
    <citation type="journal article" date="2021" name="Proc. Natl. Acad. Sci. U.S.A.">
        <title>A Catalog of Tens of Thousands of Viruses from Human Metagenomes Reveals Hidden Associations with Chronic Diseases.</title>
        <authorList>
            <person name="Tisza M.J."/>
            <person name="Buck C.B."/>
        </authorList>
    </citation>
    <scope>NUCLEOTIDE SEQUENCE</scope>
    <source>
        <strain evidence="1">Ctq8D8</strain>
    </source>
</reference>
<name>A0A8S5SMC7_9CAUD</name>
<organism evidence="1">
    <name type="scientific">Siphoviridae sp. ctq8D8</name>
    <dbReference type="NCBI Taxonomy" id="2827944"/>
    <lineage>
        <taxon>Viruses</taxon>
        <taxon>Duplodnaviria</taxon>
        <taxon>Heunggongvirae</taxon>
        <taxon>Uroviricota</taxon>
        <taxon>Caudoviricetes</taxon>
    </lineage>
</organism>
<dbReference type="EMBL" id="BK032630">
    <property type="protein sequence ID" value="DAF52205.1"/>
    <property type="molecule type" value="Genomic_DNA"/>
</dbReference>
<proteinExistence type="predicted"/>
<sequence>MSTYQHDEDDARLEELSAGIRLKRLKDVIPGEDYVLHASYWWKVLGEAAGKWDLDLEIAGPSSWEKPATSVLGGDGGRLVVTASDHSGLQFRDGVLLDSVWPCCGLIYVESASRRGVGGDPEERVFGIFSLRYDSDGSPYYAPIDQEMQPGVASDWILDPRFDLILSWEPVDVAELLRAYSEGIGD</sequence>
<protein>
    <submittedName>
        <fullName evidence="1">Uncharacterized protein</fullName>
    </submittedName>
</protein>
<accession>A0A8S5SMC7</accession>